<dbReference type="FunFam" id="1.10.10.10:FF:000001">
    <property type="entry name" value="LysR family transcriptional regulator"/>
    <property type="match status" value="1"/>
</dbReference>
<gene>
    <name evidence="6" type="ORF">D3874_10215</name>
</gene>
<dbReference type="AlphaFoldDB" id="A0A418WBD5"/>
<dbReference type="CDD" id="cd08471">
    <property type="entry name" value="PBP2_CrgA_like_2"/>
    <property type="match status" value="1"/>
</dbReference>
<keyword evidence="4" id="KW-0804">Transcription</keyword>
<keyword evidence="3" id="KW-0238">DNA-binding</keyword>
<dbReference type="InterPro" id="IPR036388">
    <property type="entry name" value="WH-like_DNA-bd_sf"/>
</dbReference>
<evidence type="ECO:0000256" key="4">
    <source>
        <dbReference type="ARBA" id="ARBA00023163"/>
    </source>
</evidence>
<evidence type="ECO:0000256" key="3">
    <source>
        <dbReference type="ARBA" id="ARBA00023125"/>
    </source>
</evidence>
<accession>A0A418WBD5</accession>
<keyword evidence="2" id="KW-0805">Transcription regulation</keyword>
<dbReference type="InterPro" id="IPR005119">
    <property type="entry name" value="LysR_subst-bd"/>
</dbReference>
<dbReference type="Pfam" id="PF03466">
    <property type="entry name" value="LysR_substrate"/>
    <property type="match status" value="1"/>
</dbReference>
<dbReference type="InterPro" id="IPR000847">
    <property type="entry name" value="LysR_HTH_N"/>
</dbReference>
<comment type="caution">
    <text evidence="6">The sequence shown here is derived from an EMBL/GenBank/DDBJ whole genome shotgun (WGS) entry which is preliminary data.</text>
</comment>
<dbReference type="Gene3D" id="3.40.190.290">
    <property type="match status" value="1"/>
</dbReference>
<dbReference type="GO" id="GO:0003700">
    <property type="term" value="F:DNA-binding transcription factor activity"/>
    <property type="evidence" value="ECO:0007669"/>
    <property type="project" value="InterPro"/>
</dbReference>
<dbReference type="SUPFAM" id="SSF46785">
    <property type="entry name" value="Winged helix' DNA-binding domain"/>
    <property type="match status" value="1"/>
</dbReference>
<sequence length="299" mass="31587">MDSLDTMRAFVAVADAGGFAAAARLLGLSPPAVTRAIAAIEERIGTRLLQRTTRVVRLTEAGTHYLVDCKRILAEIAEAEASAAGSHGEPAGQLAVTAPVMFGRLFVAPLVFDFQARHPRVTARLLLVDRVVDLVEEGLHVAVRIANLADSSLSAARVGWLRRVVCASPGFLAAHGVPVRPGNLEGRDSIAFGGGVSPPGWSFPVAGRTETIGVAHRLTVNTADVAVAAAVAGRGFTRVLSYQSAAEVAAGRLVIVLEDFEPPPIPIHIVHPEGRRASARVRAFVDYAVERLRAEPSLQ</sequence>
<dbReference type="PROSITE" id="PS50931">
    <property type="entry name" value="HTH_LYSR"/>
    <property type="match status" value="1"/>
</dbReference>
<keyword evidence="7" id="KW-1185">Reference proteome</keyword>
<reference evidence="6 7" key="1">
    <citation type="submission" date="2018-09" db="EMBL/GenBank/DDBJ databases">
        <authorList>
            <person name="Zhu H."/>
        </authorList>
    </citation>
    <scope>NUCLEOTIDE SEQUENCE [LARGE SCALE GENOMIC DNA]</scope>
    <source>
        <strain evidence="6 7">K1W22B-8</strain>
    </source>
</reference>
<dbReference type="Pfam" id="PF00126">
    <property type="entry name" value="HTH_1"/>
    <property type="match status" value="1"/>
</dbReference>
<protein>
    <submittedName>
        <fullName evidence="6">LysR family transcriptional regulator</fullName>
    </submittedName>
</protein>
<dbReference type="SUPFAM" id="SSF53850">
    <property type="entry name" value="Periplasmic binding protein-like II"/>
    <property type="match status" value="1"/>
</dbReference>
<dbReference type="PANTHER" id="PTHR30537:SF5">
    <property type="entry name" value="HTH-TYPE TRANSCRIPTIONAL ACTIVATOR TTDR-RELATED"/>
    <property type="match status" value="1"/>
</dbReference>
<dbReference type="EMBL" id="QYUK01000011">
    <property type="protein sequence ID" value="RJF87353.1"/>
    <property type="molecule type" value="Genomic_DNA"/>
</dbReference>
<dbReference type="Proteomes" id="UP000284605">
    <property type="component" value="Unassembled WGS sequence"/>
</dbReference>
<organism evidence="6 7">
    <name type="scientific">Oleomonas cavernae</name>
    <dbReference type="NCBI Taxonomy" id="2320859"/>
    <lineage>
        <taxon>Bacteria</taxon>
        <taxon>Pseudomonadati</taxon>
        <taxon>Pseudomonadota</taxon>
        <taxon>Alphaproteobacteria</taxon>
        <taxon>Acetobacterales</taxon>
        <taxon>Acetobacteraceae</taxon>
        <taxon>Oleomonas</taxon>
    </lineage>
</organism>
<proteinExistence type="inferred from homology"/>
<dbReference type="Gene3D" id="1.10.10.10">
    <property type="entry name" value="Winged helix-like DNA-binding domain superfamily/Winged helix DNA-binding domain"/>
    <property type="match status" value="1"/>
</dbReference>
<comment type="similarity">
    <text evidence="1">Belongs to the LysR transcriptional regulatory family.</text>
</comment>
<feature type="domain" description="HTH lysR-type" evidence="5">
    <location>
        <begin position="1"/>
        <end position="59"/>
    </location>
</feature>
<name>A0A418WBD5_9PROT</name>
<evidence type="ECO:0000313" key="6">
    <source>
        <dbReference type="EMBL" id="RJF87353.1"/>
    </source>
</evidence>
<dbReference type="GO" id="GO:0006351">
    <property type="term" value="P:DNA-templated transcription"/>
    <property type="evidence" value="ECO:0007669"/>
    <property type="project" value="TreeGrafter"/>
</dbReference>
<evidence type="ECO:0000256" key="2">
    <source>
        <dbReference type="ARBA" id="ARBA00023015"/>
    </source>
</evidence>
<dbReference type="InterPro" id="IPR058163">
    <property type="entry name" value="LysR-type_TF_proteobact-type"/>
</dbReference>
<dbReference type="GO" id="GO:0043565">
    <property type="term" value="F:sequence-specific DNA binding"/>
    <property type="evidence" value="ECO:0007669"/>
    <property type="project" value="TreeGrafter"/>
</dbReference>
<dbReference type="OrthoDB" id="196624at2"/>
<evidence type="ECO:0000256" key="1">
    <source>
        <dbReference type="ARBA" id="ARBA00009437"/>
    </source>
</evidence>
<evidence type="ECO:0000313" key="7">
    <source>
        <dbReference type="Proteomes" id="UP000284605"/>
    </source>
</evidence>
<dbReference type="InterPro" id="IPR036390">
    <property type="entry name" value="WH_DNA-bd_sf"/>
</dbReference>
<evidence type="ECO:0000259" key="5">
    <source>
        <dbReference type="PROSITE" id="PS50931"/>
    </source>
</evidence>
<dbReference type="RefSeq" id="WP_119777995.1">
    <property type="nucleotide sequence ID" value="NZ_QYUK01000011.1"/>
</dbReference>
<dbReference type="PANTHER" id="PTHR30537">
    <property type="entry name" value="HTH-TYPE TRANSCRIPTIONAL REGULATOR"/>
    <property type="match status" value="1"/>
</dbReference>